<dbReference type="Proteomes" id="UP000481033">
    <property type="component" value="Unassembled WGS sequence"/>
</dbReference>
<comment type="caution">
    <text evidence="2">The sequence shown here is derived from an EMBL/GenBank/DDBJ whole genome shotgun (WGS) entry which is preliminary data.</text>
</comment>
<reference evidence="2 3" key="1">
    <citation type="journal article" date="2020" name="Microb. Ecol.">
        <title>Ecogenomics of the Marine Benthic Filamentous Cyanobacterium Adonisia.</title>
        <authorList>
            <person name="Walter J.M."/>
            <person name="Coutinho F.H."/>
            <person name="Leomil L."/>
            <person name="Hargreaves P.I."/>
            <person name="Campeao M.E."/>
            <person name="Vieira V.V."/>
            <person name="Silva B.S."/>
            <person name="Fistarol G.O."/>
            <person name="Salomon P.S."/>
            <person name="Sawabe T."/>
            <person name="Mino S."/>
            <person name="Hosokawa M."/>
            <person name="Miyashita H."/>
            <person name="Maruyama F."/>
            <person name="van Verk M.C."/>
            <person name="Dutilh B.E."/>
            <person name="Thompson C.C."/>
            <person name="Thompson F.L."/>
        </authorList>
    </citation>
    <scope>NUCLEOTIDE SEQUENCE [LARGE SCALE GENOMIC DNA]</scope>
    <source>
        <strain evidence="2 3">CCMR0081</strain>
    </source>
</reference>
<proteinExistence type="predicted"/>
<evidence type="ECO:0000313" key="2">
    <source>
        <dbReference type="EMBL" id="NEZ57907.1"/>
    </source>
</evidence>
<dbReference type="AlphaFoldDB" id="A0A6M0RNS2"/>
<organism evidence="2 3">
    <name type="scientific">Adonisia turfae CCMR0081</name>
    <dbReference type="NCBI Taxonomy" id="2292702"/>
    <lineage>
        <taxon>Bacteria</taxon>
        <taxon>Bacillati</taxon>
        <taxon>Cyanobacteriota</taxon>
        <taxon>Adonisia</taxon>
        <taxon>Adonisia turfae</taxon>
    </lineage>
</organism>
<feature type="region of interest" description="Disordered" evidence="1">
    <location>
        <begin position="74"/>
        <end position="109"/>
    </location>
</feature>
<keyword evidence="3" id="KW-1185">Reference proteome</keyword>
<protein>
    <submittedName>
        <fullName evidence="2">Uncharacterized protein</fullName>
    </submittedName>
</protein>
<dbReference type="RefSeq" id="WP_163661084.1">
    <property type="nucleotide sequence ID" value="NZ_QXHD01000004.1"/>
</dbReference>
<evidence type="ECO:0000313" key="3">
    <source>
        <dbReference type="Proteomes" id="UP000481033"/>
    </source>
</evidence>
<name>A0A6M0RNS2_9CYAN</name>
<gene>
    <name evidence="2" type="ORF">DXZ20_20125</name>
</gene>
<sequence>MEAFSPDPPKWAESATHALTFSCPHCSESASVATDVWINRRSPVYTHNHKRKWQEFYQCKCGVAWWAWSSDRPPNSWQVNDPPNDPPEESPSNLDPLTGLGDSWGSFDP</sequence>
<accession>A0A6M0RNS2</accession>
<evidence type="ECO:0000256" key="1">
    <source>
        <dbReference type="SAM" id="MobiDB-lite"/>
    </source>
</evidence>
<dbReference type="EMBL" id="QXHD01000004">
    <property type="protein sequence ID" value="NEZ57907.1"/>
    <property type="molecule type" value="Genomic_DNA"/>
</dbReference>